<evidence type="ECO:0000256" key="1">
    <source>
        <dbReference type="ARBA" id="ARBA00004496"/>
    </source>
</evidence>
<dbReference type="Proteomes" id="UP001190700">
    <property type="component" value="Unassembled WGS sequence"/>
</dbReference>
<evidence type="ECO:0000256" key="4">
    <source>
        <dbReference type="ARBA" id="ARBA00022803"/>
    </source>
</evidence>
<dbReference type="SMART" id="SM00028">
    <property type="entry name" value="TPR"/>
    <property type="match status" value="9"/>
</dbReference>
<evidence type="ECO:0000256" key="3">
    <source>
        <dbReference type="ARBA" id="ARBA00022737"/>
    </source>
</evidence>
<protein>
    <submittedName>
        <fullName evidence="7">Uncharacterized protein</fullName>
    </submittedName>
</protein>
<dbReference type="SUPFAM" id="SSF48452">
    <property type="entry name" value="TPR-like"/>
    <property type="match status" value="2"/>
</dbReference>
<name>A0AAE0F9I4_9CHLO</name>
<feature type="region of interest" description="Disordered" evidence="6">
    <location>
        <begin position="122"/>
        <end position="183"/>
    </location>
</feature>
<feature type="repeat" description="TPR" evidence="5">
    <location>
        <begin position="252"/>
        <end position="285"/>
    </location>
</feature>
<feature type="region of interest" description="Disordered" evidence="6">
    <location>
        <begin position="467"/>
        <end position="557"/>
    </location>
</feature>
<dbReference type="GO" id="GO:0005737">
    <property type="term" value="C:cytoplasm"/>
    <property type="evidence" value="ECO:0007669"/>
    <property type="project" value="UniProtKB-SubCell"/>
</dbReference>
<feature type="compositionally biased region" description="Polar residues" evidence="6">
    <location>
        <begin position="173"/>
        <end position="183"/>
    </location>
</feature>
<dbReference type="InterPro" id="IPR013105">
    <property type="entry name" value="TPR_2"/>
</dbReference>
<dbReference type="Pfam" id="PF00515">
    <property type="entry name" value="TPR_1"/>
    <property type="match status" value="1"/>
</dbReference>
<evidence type="ECO:0000256" key="5">
    <source>
        <dbReference type="PROSITE-ProRule" id="PRU00339"/>
    </source>
</evidence>
<keyword evidence="2" id="KW-0963">Cytoplasm</keyword>
<organism evidence="7 8">
    <name type="scientific">Cymbomonas tetramitiformis</name>
    <dbReference type="NCBI Taxonomy" id="36881"/>
    <lineage>
        <taxon>Eukaryota</taxon>
        <taxon>Viridiplantae</taxon>
        <taxon>Chlorophyta</taxon>
        <taxon>Pyramimonadophyceae</taxon>
        <taxon>Pyramimonadales</taxon>
        <taxon>Pyramimonadaceae</taxon>
        <taxon>Cymbomonas</taxon>
    </lineage>
</organism>
<proteinExistence type="predicted"/>
<dbReference type="PROSITE" id="PS50293">
    <property type="entry name" value="TPR_REGION"/>
    <property type="match status" value="2"/>
</dbReference>
<feature type="repeat" description="TPR" evidence="5">
    <location>
        <begin position="423"/>
        <end position="456"/>
    </location>
</feature>
<evidence type="ECO:0000256" key="2">
    <source>
        <dbReference type="ARBA" id="ARBA00022490"/>
    </source>
</evidence>
<evidence type="ECO:0000256" key="6">
    <source>
        <dbReference type="SAM" id="MobiDB-lite"/>
    </source>
</evidence>
<evidence type="ECO:0000313" key="8">
    <source>
        <dbReference type="Proteomes" id="UP001190700"/>
    </source>
</evidence>
<dbReference type="Pfam" id="PF13181">
    <property type="entry name" value="TPR_8"/>
    <property type="match status" value="1"/>
</dbReference>
<feature type="compositionally biased region" description="Basic and acidic residues" evidence="6">
    <location>
        <begin position="299"/>
        <end position="312"/>
    </location>
</feature>
<dbReference type="GO" id="GO:0051879">
    <property type="term" value="F:Hsp90 protein binding"/>
    <property type="evidence" value="ECO:0007669"/>
    <property type="project" value="TreeGrafter"/>
</dbReference>
<dbReference type="EMBL" id="LGRX02022677">
    <property type="protein sequence ID" value="KAK3255381.1"/>
    <property type="molecule type" value="Genomic_DNA"/>
</dbReference>
<keyword evidence="4 5" id="KW-0802">TPR repeat</keyword>
<gene>
    <name evidence="7" type="ORF">CYMTET_35431</name>
</gene>
<dbReference type="AlphaFoldDB" id="A0AAE0F9I4"/>
<feature type="repeat" description="TPR" evidence="5">
    <location>
        <begin position="8"/>
        <end position="41"/>
    </location>
</feature>
<feature type="compositionally biased region" description="Basic and acidic residues" evidence="6">
    <location>
        <begin position="122"/>
        <end position="136"/>
    </location>
</feature>
<dbReference type="Pfam" id="PF07719">
    <property type="entry name" value="TPR_2"/>
    <property type="match status" value="1"/>
</dbReference>
<keyword evidence="8" id="KW-1185">Reference proteome</keyword>
<dbReference type="PANTHER" id="PTHR22904:SF523">
    <property type="entry name" value="STRESS-INDUCED-PHOSPHOPROTEIN 1"/>
    <property type="match status" value="1"/>
</dbReference>
<reference evidence="7 8" key="1">
    <citation type="journal article" date="2015" name="Genome Biol. Evol.">
        <title>Comparative Genomics of a Bacterivorous Green Alga Reveals Evolutionary Causalities and Consequences of Phago-Mixotrophic Mode of Nutrition.</title>
        <authorList>
            <person name="Burns J.A."/>
            <person name="Paasch A."/>
            <person name="Narechania A."/>
            <person name="Kim E."/>
        </authorList>
    </citation>
    <scope>NUCLEOTIDE SEQUENCE [LARGE SCALE GENOMIC DNA]</scope>
    <source>
        <strain evidence="7 8">PLY_AMNH</strain>
    </source>
</reference>
<comment type="caution">
    <text evidence="7">The sequence shown here is derived from an EMBL/GenBank/DDBJ whole genome shotgun (WGS) entry which is preliminary data.</text>
</comment>
<evidence type="ECO:0000313" key="7">
    <source>
        <dbReference type="EMBL" id="KAK3255381.1"/>
    </source>
</evidence>
<feature type="compositionally biased region" description="Polar residues" evidence="6">
    <location>
        <begin position="147"/>
        <end position="166"/>
    </location>
</feature>
<feature type="repeat" description="TPR" evidence="5">
    <location>
        <begin position="76"/>
        <end position="109"/>
    </location>
</feature>
<dbReference type="Gene3D" id="1.25.40.10">
    <property type="entry name" value="Tetratricopeptide repeat domain"/>
    <property type="match status" value="3"/>
</dbReference>
<sequence length="557" mass="59605">MAEVESRTTTWKTRGNKAFREQDYAGAAKCYSEAITLEPSNHILLGNRSASFLAMSNFQGALTDANECIRLKPTWVKGHYRKGNVLVALGDLNGAVDTFEKVLKLDPENVEVLERLQATREALSKRPAGEISRESGDGVASPGKTATAATLTPGADNTSDPPSMATTLPHGVSSFSSEPKQGTLTTWKTRGNKAFREQDYAGAAQCYSEAITLEPSNHILLGNRSASFLGMSNFQGALADANECIRLKPTWVKGHYRKGNALVALGDLNGAVDTFEKVLKLDPENVEVLERLQATREALSKRPAGEISRESDDGVVSPGKTAAPTVKDCESSESPQRKAIPAQENAAKGSTRGGTSDAAKLGNAAFRESAYPEAIKHYSVAIRETPSSYILYSNRSASYFELGQYEKALEDAVKCTELKPVWIKGLFRQGNALAALGGKIAAREVFERALVLDPGNTNLRERLEEVGQAQASPTAQDTAMDLSDMPPLEDPRTGKLVGKPGAAADFSDMPPLEDPRTGKLVGKPGAAADFSDMPPLEDPRTGKLVGKPGAAADFSDM</sequence>
<dbReference type="InterPro" id="IPR011990">
    <property type="entry name" value="TPR-like_helical_dom_sf"/>
</dbReference>
<dbReference type="PANTHER" id="PTHR22904">
    <property type="entry name" value="TPR REPEAT CONTAINING PROTEIN"/>
    <property type="match status" value="1"/>
</dbReference>
<keyword evidence="3" id="KW-0677">Repeat</keyword>
<comment type="subcellular location">
    <subcellularLocation>
        <location evidence="1">Cytoplasm</location>
    </subcellularLocation>
</comment>
<feature type="repeat" description="TPR" evidence="5">
    <location>
        <begin position="184"/>
        <end position="217"/>
    </location>
</feature>
<feature type="region of interest" description="Disordered" evidence="6">
    <location>
        <begin position="299"/>
        <end position="356"/>
    </location>
</feature>
<dbReference type="InterPro" id="IPR019734">
    <property type="entry name" value="TPR_rpt"/>
</dbReference>
<accession>A0AAE0F9I4</accession>
<dbReference type="PROSITE" id="PS50005">
    <property type="entry name" value="TPR"/>
    <property type="match status" value="5"/>
</dbReference>
<feature type="non-terminal residue" evidence="7">
    <location>
        <position position="557"/>
    </location>
</feature>
<dbReference type="FunFam" id="1.25.40.10:FF:000020">
    <property type="entry name" value="Stress-induced phosphoprotein 1"/>
    <property type="match status" value="2"/>
</dbReference>